<dbReference type="PANTHER" id="PTHR38011:SF11">
    <property type="entry name" value="2,5-DIAMINO-6-RIBOSYLAMINO-4(3H)-PYRIMIDINONE 5'-PHOSPHATE REDUCTASE"/>
    <property type="match status" value="1"/>
</dbReference>
<dbReference type="GO" id="GO:0008703">
    <property type="term" value="F:5-amino-6-(5-phosphoribosylamino)uracil reductase activity"/>
    <property type="evidence" value="ECO:0007669"/>
    <property type="project" value="InterPro"/>
</dbReference>
<evidence type="ECO:0000259" key="1">
    <source>
        <dbReference type="Pfam" id="PF01872"/>
    </source>
</evidence>
<dbReference type="EMBL" id="SMKO01000003">
    <property type="protein sequence ID" value="TDD12326.1"/>
    <property type="molecule type" value="Genomic_DNA"/>
</dbReference>
<feature type="domain" description="Bacterial bifunctional deaminase-reductase C-terminal" evidence="1">
    <location>
        <begin position="2"/>
        <end position="177"/>
    </location>
</feature>
<dbReference type="Pfam" id="PF01872">
    <property type="entry name" value="RibD_C"/>
    <property type="match status" value="1"/>
</dbReference>
<dbReference type="RefSeq" id="WP_132591546.1">
    <property type="nucleotide sequence ID" value="NZ_SMKO01000003.1"/>
</dbReference>
<dbReference type="Proteomes" id="UP000295258">
    <property type="component" value="Unassembled WGS sequence"/>
</dbReference>
<comment type="caution">
    <text evidence="2">The sequence shown here is derived from an EMBL/GenBank/DDBJ whole genome shotgun (WGS) entry which is preliminary data.</text>
</comment>
<dbReference type="SUPFAM" id="SSF53597">
    <property type="entry name" value="Dihydrofolate reductase-like"/>
    <property type="match status" value="1"/>
</dbReference>
<evidence type="ECO:0000313" key="2">
    <source>
        <dbReference type="EMBL" id="TDD12326.1"/>
    </source>
</evidence>
<dbReference type="Gene3D" id="3.40.430.10">
    <property type="entry name" value="Dihydrofolate Reductase, subunit A"/>
    <property type="match status" value="1"/>
</dbReference>
<dbReference type="InterPro" id="IPR002734">
    <property type="entry name" value="RibDG_C"/>
</dbReference>
<dbReference type="GO" id="GO:0009231">
    <property type="term" value="P:riboflavin biosynthetic process"/>
    <property type="evidence" value="ECO:0007669"/>
    <property type="project" value="InterPro"/>
</dbReference>
<name>A0A4V2YCP8_9ACTN</name>
<gene>
    <name evidence="2" type="ORF">E1292_02510</name>
</gene>
<protein>
    <submittedName>
        <fullName evidence="2">Reductase</fullName>
    </submittedName>
</protein>
<evidence type="ECO:0000313" key="3">
    <source>
        <dbReference type="Proteomes" id="UP000295258"/>
    </source>
</evidence>
<dbReference type="PANTHER" id="PTHR38011">
    <property type="entry name" value="DIHYDROFOLATE REDUCTASE FAMILY PROTEIN (AFU_ORTHOLOGUE AFUA_8G06820)"/>
    <property type="match status" value="1"/>
</dbReference>
<accession>A0A4V2YCP8</accession>
<dbReference type="AlphaFoldDB" id="A0A4V2YCP8"/>
<dbReference type="InterPro" id="IPR050765">
    <property type="entry name" value="Riboflavin_Biosynth_HTPR"/>
</dbReference>
<proteinExistence type="predicted"/>
<reference evidence="2 3" key="1">
    <citation type="submission" date="2019-03" db="EMBL/GenBank/DDBJ databases">
        <title>Draft genome sequences of novel Actinobacteria.</title>
        <authorList>
            <person name="Sahin N."/>
            <person name="Ay H."/>
            <person name="Saygin H."/>
        </authorList>
    </citation>
    <scope>NUCLEOTIDE SEQUENCE [LARGE SCALE GENOMIC DNA]</scope>
    <source>
        <strain evidence="2 3">KC310</strain>
    </source>
</reference>
<organism evidence="2 3">
    <name type="scientific">Nonomuraea deserti</name>
    <dbReference type="NCBI Taxonomy" id="1848322"/>
    <lineage>
        <taxon>Bacteria</taxon>
        <taxon>Bacillati</taxon>
        <taxon>Actinomycetota</taxon>
        <taxon>Actinomycetes</taxon>
        <taxon>Streptosporangiales</taxon>
        <taxon>Streptosporangiaceae</taxon>
        <taxon>Nonomuraea</taxon>
    </lineage>
</organism>
<sequence length="187" mass="20527">MRKLVVQELVTVDGFVAGPGGELDFFESVTDYSEVDRDAVRHLETVDTVLLGAATYRMFVEYWPTADEPVANVVNSLPKLVFSATLDKAPWGDREEAQIVRGDAAEAVTALKERPGKDIMLWGSLSLARSLIGAGLLDELQLRVIPVAIGSGLKLFPGDLGRLDLELIEVRPYTSGVTAMHYRPRRT</sequence>
<keyword evidence="3" id="KW-1185">Reference proteome</keyword>
<dbReference type="InterPro" id="IPR024072">
    <property type="entry name" value="DHFR-like_dom_sf"/>
</dbReference>